<protein>
    <recommendedName>
        <fullName evidence="1">HTH cro/C1-type domain-containing protein</fullName>
    </recommendedName>
</protein>
<dbReference type="CDD" id="cd00093">
    <property type="entry name" value="HTH_XRE"/>
    <property type="match status" value="1"/>
</dbReference>
<dbReference type="SUPFAM" id="SSF47413">
    <property type="entry name" value="lambda repressor-like DNA-binding domains"/>
    <property type="match status" value="1"/>
</dbReference>
<dbReference type="Pfam" id="PF01381">
    <property type="entry name" value="HTH_3"/>
    <property type="match status" value="1"/>
</dbReference>
<comment type="caution">
    <text evidence="2">The sequence shown here is derived from an EMBL/GenBank/DDBJ whole genome shotgun (WGS) entry which is preliminary data.</text>
</comment>
<dbReference type="Gene3D" id="1.10.260.40">
    <property type="entry name" value="lambda repressor-like DNA-binding domains"/>
    <property type="match status" value="1"/>
</dbReference>
<reference evidence="3" key="1">
    <citation type="journal article" date="2019" name="Int. J. Syst. Evol. Microbiol.">
        <title>The Global Catalogue of Microorganisms (GCM) 10K type strain sequencing project: providing services to taxonomists for standard genome sequencing and annotation.</title>
        <authorList>
            <consortium name="The Broad Institute Genomics Platform"/>
            <consortium name="The Broad Institute Genome Sequencing Center for Infectious Disease"/>
            <person name="Wu L."/>
            <person name="Ma J."/>
        </authorList>
    </citation>
    <scope>NUCLEOTIDE SEQUENCE [LARGE SCALE GENOMIC DNA]</scope>
    <source>
        <strain evidence="3">JCM 16950</strain>
    </source>
</reference>
<dbReference type="PROSITE" id="PS50943">
    <property type="entry name" value="HTH_CROC1"/>
    <property type="match status" value="1"/>
</dbReference>
<dbReference type="EMBL" id="BAABAF010000010">
    <property type="protein sequence ID" value="GAA3775651.1"/>
    <property type="molecule type" value="Genomic_DNA"/>
</dbReference>
<accession>A0ABP7GVG6</accession>
<sequence length="83" mass="8955">MGFIMGTQVSGLRSPGDIGLSIQQARRARGLSQAALADELGISQRSVSEIESGKPTIYMRKVFDLLRATGVELTATWDDGRSE</sequence>
<organism evidence="2 3">
    <name type="scientific">Microbacterium kribbense</name>
    <dbReference type="NCBI Taxonomy" id="433645"/>
    <lineage>
        <taxon>Bacteria</taxon>
        <taxon>Bacillati</taxon>
        <taxon>Actinomycetota</taxon>
        <taxon>Actinomycetes</taxon>
        <taxon>Micrococcales</taxon>
        <taxon>Microbacteriaceae</taxon>
        <taxon>Microbacterium</taxon>
    </lineage>
</organism>
<dbReference type="InterPro" id="IPR010982">
    <property type="entry name" value="Lambda_DNA-bd_dom_sf"/>
</dbReference>
<evidence type="ECO:0000313" key="2">
    <source>
        <dbReference type="EMBL" id="GAA3775651.1"/>
    </source>
</evidence>
<name>A0ABP7GVG6_9MICO</name>
<feature type="domain" description="HTH cro/C1-type" evidence="1">
    <location>
        <begin position="22"/>
        <end position="76"/>
    </location>
</feature>
<dbReference type="Proteomes" id="UP001500540">
    <property type="component" value="Unassembled WGS sequence"/>
</dbReference>
<keyword evidence="3" id="KW-1185">Reference proteome</keyword>
<dbReference type="InterPro" id="IPR001387">
    <property type="entry name" value="Cro/C1-type_HTH"/>
</dbReference>
<evidence type="ECO:0000313" key="3">
    <source>
        <dbReference type="Proteomes" id="UP001500540"/>
    </source>
</evidence>
<gene>
    <name evidence="2" type="ORF">GCM10022240_29080</name>
</gene>
<evidence type="ECO:0000259" key="1">
    <source>
        <dbReference type="PROSITE" id="PS50943"/>
    </source>
</evidence>
<dbReference type="SMART" id="SM00530">
    <property type="entry name" value="HTH_XRE"/>
    <property type="match status" value="1"/>
</dbReference>
<proteinExistence type="predicted"/>